<dbReference type="EMBL" id="MU003538">
    <property type="protein sequence ID" value="KAF2464268.1"/>
    <property type="molecule type" value="Genomic_DNA"/>
</dbReference>
<gene>
    <name evidence="1" type="ORF">BDR25DRAFT_319334</name>
</gene>
<evidence type="ECO:0000313" key="2">
    <source>
        <dbReference type="Proteomes" id="UP000799755"/>
    </source>
</evidence>
<evidence type="ECO:0000313" key="1">
    <source>
        <dbReference type="EMBL" id="KAF2464268.1"/>
    </source>
</evidence>
<accession>A0ACB6QBF2</accession>
<proteinExistence type="predicted"/>
<name>A0ACB6QBF2_9PLEO</name>
<organism evidence="1 2">
    <name type="scientific">Lindgomyces ingoldianus</name>
    <dbReference type="NCBI Taxonomy" id="673940"/>
    <lineage>
        <taxon>Eukaryota</taxon>
        <taxon>Fungi</taxon>
        <taxon>Dikarya</taxon>
        <taxon>Ascomycota</taxon>
        <taxon>Pezizomycotina</taxon>
        <taxon>Dothideomycetes</taxon>
        <taxon>Pleosporomycetidae</taxon>
        <taxon>Pleosporales</taxon>
        <taxon>Lindgomycetaceae</taxon>
        <taxon>Lindgomyces</taxon>
    </lineage>
</organism>
<reference evidence="1" key="1">
    <citation type="journal article" date="2020" name="Stud. Mycol.">
        <title>101 Dothideomycetes genomes: a test case for predicting lifestyles and emergence of pathogens.</title>
        <authorList>
            <person name="Haridas S."/>
            <person name="Albert R."/>
            <person name="Binder M."/>
            <person name="Bloem J."/>
            <person name="Labutti K."/>
            <person name="Salamov A."/>
            <person name="Andreopoulos B."/>
            <person name="Baker S."/>
            <person name="Barry K."/>
            <person name="Bills G."/>
            <person name="Bluhm B."/>
            <person name="Cannon C."/>
            <person name="Castanera R."/>
            <person name="Culley D."/>
            <person name="Daum C."/>
            <person name="Ezra D."/>
            <person name="Gonzalez J."/>
            <person name="Henrissat B."/>
            <person name="Kuo A."/>
            <person name="Liang C."/>
            <person name="Lipzen A."/>
            <person name="Lutzoni F."/>
            <person name="Magnuson J."/>
            <person name="Mondo S."/>
            <person name="Nolan M."/>
            <person name="Ohm R."/>
            <person name="Pangilinan J."/>
            <person name="Park H.-J."/>
            <person name="Ramirez L."/>
            <person name="Alfaro M."/>
            <person name="Sun H."/>
            <person name="Tritt A."/>
            <person name="Yoshinaga Y."/>
            <person name="Zwiers L.-H."/>
            <person name="Turgeon B."/>
            <person name="Goodwin S."/>
            <person name="Spatafora J."/>
            <person name="Crous P."/>
            <person name="Grigoriev I."/>
        </authorList>
    </citation>
    <scope>NUCLEOTIDE SEQUENCE</scope>
    <source>
        <strain evidence="1">ATCC 200398</strain>
    </source>
</reference>
<comment type="caution">
    <text evidence="1">The sequence shown here is derived from an EMBL/GenBank/DDBJ whole genome shotgun (WGS) entry which is preliminary data.</text>
</comment>
<dbReference type="Proteomes" id="UP000799755">
    <property type="component" value="Unassembled WGS sequence"/>
</dbReference>
<sequence>MDRFRVGRARLGRQCRYNQQLFAKNYPFRKLEIRPSSVYALLIKSINQLGNQHSELPGLMHTHHSLKPDRDEVMGRQNEGLEFRVMTQDAHCEAPCTKLVQATDKRLLATTATPGGLQATPDDSETGLAWGVLIRYLALNDKTCVSEMYWASFEAVGRNGKLAHPGGRIAEGLMHGFVVNLSLSLSRG</sequence>
<keyword evidence="2" id="KW-1185">Reference proteome</keyword>
<protein>
    <submittedName>
        <fullName evidence="1">Uncharacterized protein</fullName>
    </submittedName>
</protein>